<feature type="transmembrane region" description="Helical" evidence="8">
    <location>
        <begin position="460"/>
        <end position="481"/>
    </location>
</feature>
<dbReference type="KEGG" id="sep:SE_0239"/>
<dbReference type="Proteomes" id="UP000001411">
    <property type="component" value="Chromosome"/>
</dbReference>
<dbReference type="GO" id="GO:0005886">
    <property type="term" value="C:plasma membrane"/>
    <property type="evidence" value="ECO:0007669"/>
    <property type="project" value="UniProtKB-SubCell"/>
</dbReference>
<evidence type="ECO:0000256" key="4">
    <source>
        <dbReference type="ARBA" id="ARBA00022692"/>
    </source>
</evidence>
<feature type="transmembrane region" description="Helical" evidence="8">
    <location>
        <begin position="337"/>
        <end position="357"/>
    </location>
</feature>
<keyword evidence="6 8" id="KW-0472">Membrane</keyword>
<reference evidence="10 11" key="1">
    <citation type="journal article" date="2003" name="Mol. Microbiol.">
        <title>Genome-based analysis of virulence genes in a non-biofilm-forming Staphylococcus epidermidis strain (ATCC 12228).</title>
        <authorList>
            <person name="Zhang Y.Q."/>
            <person name="Ren S.X."/>
            <person name="Li H.L."/>
            <person name="Wang Y.X."/>
            <person name="Fu G."/>
            <person name="Yang J."/>
            <person name="Qin Z.Q."/>
            <person name="Miao Y.G."/>
            <person name="Wang W.Y."/>
            <person name="Chen R.S."/>
            <person name="Shen Y."/>
            <person name="Chen Z."/>
            <person name="Yuan Z.H."/>
            <person name="Zhao G.P."/>
            <person name="Qu D."/>
            <person name="Danchin A."/>
            <person name="Wen Y.M."/>
        </authorList>
    </citation>
    <scope>NUCLEOTIDE SEQUENCE [LARGE SCALE GENOMIC DNA]</scope>
    <source>
        <strain evidence="11">ATCC 12228 / FDA PCI 1200</strain>
    </source>
</reference>
<dbReference type="PANTHER" id="PTHR42718">
    <property type="entry name" value="MAJOR FACILITATOR SUPERFAMILY MULTIDRUG TRANSPORTER MFSC"/>
    <property type="match status" value="1"/>
</dbReference>
<comment type="subcellular location">
    <subcellularLocation>
        <location evidence="1">Cell membrane</location>
        <topology evidence="1">Multi-pass membrane protein</topology>
    </subcellularLocation>
</comment>
<feature type="transmembrane region" description="Helical" evidence="8">
    <location>
        <begin position="170"/>
        <end position="192"/>
    </location>
</feature>
<keyword evidence="3" id="KW-0813">Transport</keyword>
<dbReference type="OrthoDB" id="2370008at2"/>
<comment type="similarity">
    <text evidence="2">Belongs to the major facilitator superfamily. TCR/Tet family.</text>
</comment>
<feature type="transmembrane region" description="Helical" evidence="8">
    <location>
        <begin position="406"/>
        <end position="423"/>
    </location>
</feature>
<feature type="domain" description="Major facilitator superfamily (MFS) profile" evidence="9">
    <location>
        <begin position="11"/>
        <end position="486"/>
    </location>
</feature>
<evidence type="ECO:0000256" key="8">
    <source>
        <dbReference type="SAM" id="Phobius"/>
    </source>
</evidence>
<evidence type="ECO:0000256" key="5">
    <source>
        <dbReference type="ARBA" id="ARBA00022989"/>
    </source>
</evidence>
<dbReference type="AlphaFoldDB" id="A0A0H2VEV8"/>
<feature type="transmembrane region" description="Helical" evidence="8">
    <location>
        <begin position="141"/>
        <end position="164"/>
    </location>
</feature>
<feature type="transmembrane region" description="Helical" evidence="8">
    <location>
        <begin position="12"/>
        <end position="31"/>
    </location>
</feature>
<dbReference type="InterPro" id="IPR011701">
    <property type="entry name" value="MFS"/>
</dbReference>
<feature type="transmembrane region" description="Helical" evidence="8">
    <location>
        <begin position="310"/>
        <end position="330"/>
    </location>
</feature>
<dbReference type="InterPro" id="IPR036259">
    <property type="entry name" value="MFS_trans_sf"/>
</dbReference>
<feature type="transmembrane region" description="Helical" evidence="8">
    <location>
        <begin position="113"/>
        <end position="132"/>
    </location>
</feature>
<evidence type="ECO:0000256" key="2">
    <source>
        <dbReference type="ARBA" id="ARBA00007520"/>
    </source>
</evidence>
<feature type="transmembrane region" description="Helical" evidence="8">
    <location>
        <begin position="85"/>
        <end position="107"/>
    </location>
</feature>
<dbReference type="GO" id="GO:0022857">
    <property type="term" value="F:transmembrane transporter activity"/>
    <property type="evidence" value="ECO:0007669"/>
    <property type="project" value="InterPro"/>
</dbReference>
<dbReference type="PANTHER" id="PTHR42718:SF9">
    <property type="entry name" value="MAJOR FACILITATOR SUPERFAMILY MULTIDRUG TRANSPORTER MFSC"/>
    <property type="match status" value="1"/>
</dbReference>
<evidence type="ECO:0000313" key="10">
    <source>
        <dbReference type="EMBL" id="AAO03836.1"/>
    </source>
</evidence>
<name>A0A0H2VEV8_STAES</name>
<evidence type="ECO:0000256" key="3">
    <source>
        <dbReference type="ARBA" id="ARBA00022448"/>
    </source>
</evidence>
<evidence type="ECO:0000256" key="6">
    <source>
        <dbReference type="ARBA" id="ARBA00023136"/>
    </source>
</evidence>
<dbReference type="Pfam" id="PF07690">
    <property type="entry name" value="MFS_1"/>
    <property type="match status" value="1"/>
</dbReference>
<dbReference type="InterPro" id="IPR020846">
    <property type="entry name" value="MFS_dom"/>
</dbReference>
<keyword evidence="5 8" id="KW-1133">Transmembrane helix</keyword>
<organism evidence="10 11">
    <name type="scientific">Staphylococcus epidermidis (strain ATCC 12228 / FDA PCI 1200)</name>
    <dbReference type="NCBI Taxonomy" id="176280"/>
    <lineage>
        <taxon>Bacteria</taxon>
        <taxon>Bacillati</taxon>
        <taxon>Bacillota</taxon>
        <taxon>Bacilli</taxon>
        <taxon>Bacillales</taxon>
        <taxon>Staphylococcaceae</taxon>
        <taxon>Staphylococcus</taxon>
    </lineage>
</organism>
<feature type="transmembrane region" description="Helical" evidence="8">
    <location>
        <begin position="204"/>
        <end position="223"/>
    </location>
</feature>
<dbReference type="EMBL" id="AE015929">
    <property type="protein sequence ID" value="AAO03836.1"/>
    <property type="molecule type" value="Genomic_DNA"/>
</dbReference>
<accession>A0A0H2VEV8</accession>
<evidence type="ECO:0000259" key="9">
    <source>
        <dbReference type="PROSITE" id="PS50850"/>
    </source>
</evidence>
<keyword evidence="4 8" id="KW-0812">Transmembrane</keyword>
<dbReference type="Gene3D" id="1.20.1250.20">
    <property type="entry name" value="MFS general substrate transporter like domains"/>
    <property type="match status" value="1"/>
</dbReference>
<evidence type="ECO:0000256" key="1">
    <source>
        <dbReference type="ARBA" id="ARBA00004651"/>
    </source>
</evidence>
<protein>
    <recommendedName>
        <fullName evidence="7">Quinolone resistance protein NorB</fullName>
    </recommendedName>
</protein>
<dbReference type="SUPFAM" id="SSF103473">
    <property type="entry name" value="MFS general substrate transporter"/>
    <property type="match status" value="1"/>
</dbReference>
<feature type="transmembrane region" description="Helical" evidence="8">
    <location>
        <begin position="235"/>
        <end position="253"/>
    </location>
</feature>
<dbReference type="HOGENOM" id="CLU_515503_0_0_9"/>
<dbReference type="PROSITE" id="PS50850">
    <property type="entry name" value="MFS"/>
    <property type="match status" value="1"/>
</dbReference>
<feature type="transmembrane region" description="Helical" evidence="8">
    <location>
        <begin position="274"/>
        <end position="298"/>
    </location>
</feature>
<dbReference type="eggNOG" id="COG0477">
    <property type="taxonomic scope" value="Bacteria"/>
</dbReference>
<feature type="transmembrane region" description="Helical" evidence="8">
    <location>
        <begin position="51"/>
        <end position="73"/>
    </location>
</feature>
<feature type="transmembrane region" description="Helical" evidence="8">
    <location>
        <begin position="363"/>
        <end position="385"/>
    </location>
</feature>
<sequence>MMDFWSSKRGKMLEITVLVFITIFGVGSQFFSNLAYSLNQGILQTSFGIGSQYLIIPSVLANFTFALGIPLGHTLTHKYGFKRNYLCFVFIFLIGSILGLLSFNLIILSIAKMIQSFSSGVLFFTLLPKLFLNFPKQYRNVFLLMVIVGLFGSNALGGLSGSLSLELDRWHWIFVVNIISAILCLILGNVILRKNEYHQTSDIHISRSMMITLVLSTISLMIPMSLLTQKGYHSLWVWPILLIAIFFIVNFIITNRQATHPIVHFHTLFSKKPFVGATMAISSHLTLLTGIAGINVYIVRILKLPFDISLHFYFFFFVGVIITGILKMFFYSSVGAGFLGTLGSSALLYVSIHWIILGNTINIPLLYIQGLLLGFGASMTLVSGSMATLLDGDLKEAAQRSQTMHTIRNFSAAMLIPIIAYTIKNHIQKGTQSIYAENITDKMIYLKKLQDVAIDADHQIFLLMIIFNMVMFVSSIIQMILGKGRRITPPRES</sequence>
<evidence type="ECO:0000313" key="11">
    <source>
        <dbReference type="Proteomes" id="UP000001411"/>
    </source>
</evidence>
<proteinExistence type="inferred from homology"/>
<dbReference type="PATRIC" id="fig|176280.10.peg.217"/>
<gene>
    <name evidence="10" type="ordered locus">SE_0239</name>
</gene>
<evidence type="ECO:0000256" key="7">
    <source>
        <dbReference type="ARBA" id="ARBA00040594"/>
    </source>
</evidence>